<sequence length="91" mass="9021">MRVNAARDFGQTGDEAVAGDAPLVRLAGTGGPGDGGRAHDDEAGAALGTLFVIVLGAFAADAVGAAVVLAHGGHDDAVLQLHRADTARLQH</sequence>
<evidence type="ECO:0000256" key="1">
    <source>
        <dbReference type="SAM" id="MobiDB-lite"/>
    </source>
</evidence>
<accession>A0A645CQU3</accession>
<evidence type="ECO:0000313" key="2">
    <source>
        <dbReference type="EMBL" id="MPM79277.1"/>
    </source>
</evidence>
<organism evidence="2">
    <name type="scientific">bioreactor metagenome</name>
    <dbReference type="NCBI Taxonomy" id="1076179"/>
    <lineage>
        <taxon>unclassified sequences</taxon>
        <taxon>metagenomes</taxon>
        <taxon>ecological metagenomes</taxon>
    </lineage>
</organism>
<proteinExistence type="predicted"/>
<dbReference type="AlphaFoldDB" id="A0A645CQU3"/>
<protein>
    <submittedName>
        <fullName evidence="2">Uncharacterized protein</fullName>
    </submittedName>
</protein>
<name>A0A645CQU3_9ZZZZ</name>
<feature type="region of interest" description="Disordered" evidence="1">
    <location>
        <begin position="1"/>
        <end position="40"/>
    </location>
</feature>
<comment type="caution">
    <text evidence="2">The sequence shown here is derived from an EMBL/GenBank/DDBJ whole genome shotgun (WGS) entry which is preliminary data.</text>
</comment>
<dbReference type="EMBL" id="VSSQ01029234">
    <property type="protein sequence ID" value="MPM79277.1"/>
    <property type="molecule type" value="Genomic_DNA"/>
</dbReference>
<reference evidence="2" key="1">
    <citation type="submission" date="2019-08" db="EMBL/GenBank/DDBJ databases">
        <authorList>
            <person name="Kucharzyk K."/>
            <person name="Murdoch R.W."/>
            <person name="Higgins S."/>
            <person name="Loffler F."/>
        </authorList>
    </citation>
    <scope>NUCLEOTIDE SEQUENCE</scope>
</reference>
<gene>
    <name evidence="2" type="ORF">SDC9_126310</name>
</gene>